<sequence>MIISAGAGIVPSTMDSMSVLYRIGKSWLFQTVIVKLNLREDILVENVNTSPKSKDVEKTDSITNDSNIDMGPEFSTTDENNRDHEGMDGGVFINLPIGYLQKDENESQALGTGLTFYNHMAQDIPKAKSKTAMKARGSTLMKPTASQLAKQNRPREDLYSGQYLERFQKPLVQNKERSVENPSGIESQAAKRQKLEGGHLRKVTDLKQQTNLVHKVPKKSEPVYGNSHAKLKLTIPREPELETAYRAQMARHKNNTELGQHVKSTASTFKAHPLNRKIFEAPSLPLSQKSRPQFPEFQVFHLKKLERATQHSTAASSSPLYCNNSDKVFHLKKLERATQHSTAASSSPLYCNNSDKVFHLKKLERATQHSTAASSSPLYCNNSDKIFVQMIIVAYFGNTPVLFRPNFIDAPKQEGCEIMQRFKARPLNKKIFSSKGDIGVFRNIKREVTVPMEFNFPTDKRFQPNPPIELFTKVEYKFRSVLTFSFYTLQIDACGQRKTAEVQRKGVSVWERLGDH</sequence>
<dbReference type="PANTHER" id="PTHR14326">
    <property type="entry name" value="TARGETING PROTEIN FOR XKLP2"/>
    <property type="match status" value="1"/>
</dbReference>
<evidence type="ECO:0000259" key="2">
    <source>
        <dbReference type="Pfam" id="PF12214"/>
    </source>
</evidence>
<feature type="region of interest" description="Disordered" evidence="1">
    <location>
        <begin position="52"/>
        <end position="85"/>
    </location>
</feature>
<evidence type="ECO:0000256" key="1">
    <source>
        <dbReference type="SAM" id="MobiDB-lite"/>
    </source>
</evidence>
<evidence type="ECO:0000313" key="4">
    <source>
        <dbReference type="Proteomes" id="UP000655225"/>
    </source>
</evidence>
<dbReference type="OrthoDB" id="1684416at2759"/>
<comment type="caution">
    <text evidence="3">The sequence shown here is derived from an EMBL/GenBank/DDBJ whole genome shotgun (WGS) entry which is preliminary data.</text>
</comment>
<dbReference type="InterPro" id="IPR027330">
    <property type="entry name" value="TPX2_central_dom"/>
</dbReference>
<proteinExistence type="predicted"/>
<dbReference type="Proteomes" id="UP000655225">
    <property type="component" value="Unassembled WGS sequence"/>
</dbReference>
<keyword evidence="4" id="KW-1185">Reference proteome</keyword>
<protein>
    <recommendedName>
        <fullName evidence="2">TPX2 central domain-containing protein</fullName>
    </recommendedName>
</protein>
<dbReference type="PANTHER" id="PTHR14326:SF15">
    <property type="entry name" value="OS06G0130200 PROTEIN"/>
    <property type="match status" value="1"/>
</dbReference>
<evidence type="ECO:0000313" key="3">
    <source>
        <dbReference type="EMBL" id="KAF8413065.1"/>
    </source>
</evidence>
<feature type="domain" description="TPX2 central" evidence="2">
    <location>
        <begin position="231"/>
        <end position="318"/>
    </location>
</feature>
<dbReference type="Pfam" id="PF12214">
    <property type="entry name" value="TPX2_importin"/>
    <property type="match status" value="2"/>
</dbReference>
<dbReference type="EMBL" id="JABCRI010000001">
    <property type="protein sequence ID" value="KAF8413065.1"/>
    <property type="molecule type" value="Genomic_DNA"/>
</dbReference>
<reference evidence="3 4" key="1">
    <citation type="submission" date="2020-04" db="EMBL/GenBank/DDBJ databases">
        <title>Plant Genome Project.</title>
        <authorList>
            <person name="Zhang R.-G."/>
        </authorList>
    </citation>
    <scope>NUCLEOTIDE SEQUENCE [LARGE SCALE GENOMIC DNA]</scope>
    <source>
        <strain evidence="3">YNK0</strain>
        <tissue evidence="3">Leaf</tissue>
    </source>
</reference>
<dbReference type="GO" id="GO:0030295">
    <property type="term" value="F:protein kinase activator activity"/>
    <property type="evidence" value="ECO:0007669"/>
    <property type="project" value="TreeGrafter"/>
</dbReference>
<dbReference type="AlphaFoldDB" id="A0A834ZWY2"/>
<organism evidence="3 4">
    <name type="scientific">Tetracentron sinense</name>
    <name type="common">Spur-leaf</name>
    <dbReference type="NCBI Taxonomy" id="13715"/>
    <lineage>
        <taxon>Eukaryota</taxon>
        <taxon>Viridiplantae</taxon>
        <taxon>Streptophyta</taxon>
        <taxon>Embryophyta</taxon>
        <taxon>Tracheophyta</taxon>
        <taxon>Spermatophyta</taxon>
        <taxon>Magnoliopsida</taxon>
        <taxon>Trochodendrales</taxon>
        <taxon>Trochodendraceae</taxon>
        <taxon>Tetracentron</taxon>
    </lineage>
</organism>
<dbReference type="GO" id="GO:0008017">
    <property type="term" value="F:microtubule binding"/>
    <property type="evidence" value="ECO:0007669"/>
    <property type="project" value="TreeGrafter"/>
</dbReference>
<feature type="domain" description="TPX2 central" evidence="2">
    <location>
        <begin position="356"/>
        <end position="456"/>
    </location>
</feature>
<dbReference type="GO" id="GO:0005880">
    <property type="term" value="C:nuclear microtubule"/>
    <property type="evidence" value="ECO:0007669"/>
    <property type="project" value="TreeGrafter"/>
</dbReference>
<dbReference type="GO" id="GO:0060236">
    <property type="term" value="P:regulation of mitotic spindle organization"/>
    <property type="evidence" value="ECO:0007669"/>
    <property type="project" value="InterPro"/>
</dbReference>
<dbReference type="GO" id="GO:0005819">
    <property type="term" value="C:spindle"/>
    <property type="evidence" value="ECO:0007669"/>
    <property type="project" value="InterPro"/>
</dbReference>
<name>A0A834ZWY2_TETSI</name>
<accession>A0A834ZWY2</accession>
<gene>
    <name evidence="3" type="ORF">HHK36_001041</name>
</gene>
<dbReference type="InterPro" id="IPR009675">
    <property type="entry name" value="TPX2_fam"/>
</dbReference>
<dbReference type="GO" id="GO:0090307">
    <property type="term" value="P:mitotic spindle assembly"/>
    <property type="evidence" value="ECO:0007669"/>
    <property type="project" value="TreeGrafter"/>
</dbReference>